<dbReference type="AlphaFoldDB" id="A0A3P7M463"/>
<evidence type="ECO:0000256" key="2">
    <source>
        <dbReference type="SAM" id="MobiDB-lite"/>
    </source>
</evidence>
<keyword evidence="1" id="KW-0175">Coiled coil</keyword>
<proteinExistence type="predicted"/>
<gene>
    <name evidence="3" type="ORF">DILT_LOCUS8902</name>
</gene>
<name>A0A3P7M463_DIBLA</name>
<dbReference type="Proteomes" id="UP000281553">
    <property type="component" value="Unassembled WGS sequence"/>
</dbReference>
<feature type="compositionally biased region" description="Polar residues" evidence="2">
    <location>
        <begin position="188"/>
        <end position="211"/>
    </location>
</feature>
<feature type="coiled-coil region" evidence="1">
    <location>
        <begin position="78"/>
        <end position="174"/>
    </location>
</feature>
<feature type="region of interest" description="Disordered" evidence="2">
    <location>
        <begin position="178"/>
        <end position="226"/>
    </location>
</feature>
<evidence type="ECO:0000313" key="4">
    <source>
        <dbReference type="Proteomes" id="UP000281553"/>
    </source>
</evidence>
<feature type="compositionally biased region" description="Low complexity" evidence="2">
    <location>
        <begin position="178"/>
        <end position="187"/>
    </location>
</feature>
<reference evidence="3 4" key="1">
    <citation type="submission" date="2018-11" db="EMBL/GenBank/DDBJ databases">
        <authorList>
            <consortium name="Pathogen Informatics"/>
        </authorList>
    </citation>
    <scope>NUCLEOTIDE SEQUENCE [LARGE SCALE GENOMIC DNA]</scope>
</reference>
<organism evidence="3 4">
    <name type="scientific">Dibothriocephalus latus</name>
    <name type="common">Fish tapeworm</name>
    <name type="synonym">Diphyllobothrium latum</name>
    <dbReference type="NCBI Taxonomy" id="60516"/>
    <lineage>
        <taxon>Eukaryota</taxon>
        <taxon>Metazoa</taxon>
        <taxon>Spiralia</taxon>
        <taxon>Lophotrochozoa</taxon>
        <taxon>Platyhelminthes</taxon>
        <taxon>Cestoda</taxon>
        <taxon>Eucestoda</taxon>
        <taxon>Diphyllobothriidea</taxon>
        <taxon>Diphyllobothriidae</taxon>
        <taxon>Dibothriocephalus</taxon>
    </lineage>
</organism>
<dbReference type="EMBL" id="UYRU01055505">
    <property type="protein sequence ID" value="VDN13071.1"/>
    <property type="molecule type" value="Genomic_DNA"/>
</dbReference>
<evidence type="ECO:0000313" key="3">
    <source>
        <dbReference type="EMBL" id="VDN13071.1"/>
    </source>
</evidence>
<keyword evidence="4" id="KW-1185">Reference proteome</keyword>
<sequence>MESIYEEIKSGDDGCLRRLLDSWELKTKTFYGNLCDQLSSSENFNSFKKLYDQALAPEAPNGDLNPIEEQLYAVLGLRAALETEVKSLEELRYELEDSASDFQVRISLEHSIAARRELENELRSTRSRVNELEVQNQILNAEMLGLKSKYDADLAEANTRVRMAEKAIIAATRRSGPPAASAAAVATKQNSSASETSSGQTTATTESTRLSSRPPDHSNVSALSSMSRYRSLSDKFNVSTRLSSVPL</sequence>
<evidence type="ECO:0000256" key="1">
    <source>
        <dbReference type="SAM" id="Coils"/>
    </source>
</evidence>
<protein>
    <submittedName>
        <fullName evidence="3">Uncharacterized protein</fullName>
    </submittedName>
</protein>
<accession>A0A3P7M463</accession>
<dbReference type="OrthoDB" id="2020852at2759"/>